<comment type="caution">
    <text evidence="3">The sequence shown here is derived from an EMBL/GenBank/DDBJ whole genome shotgun (WGS) entry which is preliminary data.</text>
</comment>
<name>A0A1D2N864_ORCCI</name>
<dbReference type="SUPFAM" id="SSF48208">
    <property type="entry name" value="Six-hairpin glycosidases"/>
    <property type="match status" value="1"/>
</dbReference>
<dbReference type="InterPro" id="IPR008928">
    <property type="entry name" value="6-hairpin_glycosidase_sf"/>
</dbReference>
<protein>
    <submittedName>
        <fullName evidence="3">Beta-L-arabinobiosidase</fullName>
    </submittedName>
</protein>
<reference evidence="3 4" key="1">
    <citation type="journal article" date="2016" name="Genome Biol. Evol.">
        <title>Gene Family Evolution Reflects Adaptation to Soil Environmental Stressors in the Genome of the Collembolan Orchesella cincta.</title>
        <authorList>
            <person name="Faddeeva-Vakhrusheva A."/>
            <person name="Derks M.F."/>
            <person name="Anvar S.Y."/>
            <person name="Agamennone V."/>
            <person name="Suring W."/>
            <person name="Smit S."/>
            <person name="van Straalen N.M."/>
            <person name="Roelofs D."/>
        </authorList>
    </citation>
    <scope>NUCLEOTIDE SEQUENCE [LARGE SCALE GENOMIC DNA]</scope>
    <source>
        <tissue evidence="3">Mixed pool</tissue>
    </source>
</reference>
<dbReference type="AlphaFoldDB" id="A0A1D2N864"/>
<organism evidence="3 4">
    <name type="scientific">Orchesella cincta</name>
    <name type="common">Springtail</name>
    <name type="synonym">Podura cincta</name>
    <dbReference type="NCBI Taxonomy" id="48709"/>
    <lineage>
        <taxon>Eukaryota</taxon>
        <taxon>Metazoa</taxon>
        <taxon>Ecdysozoa</taxon>
        <taxon>Arthropoda</taxon>
        <taxon>Hexapoda</taxon>
        <taxon>Collembola</taxon>
        <taxon>Entomobryomorpha</taxon>
        <taxon>Entomobryoidea</taxon>
        <taxon>Orchesellidae</taxon>
        <taxon>Orchesellinae</taxon>
        <taxon>Orchesella</taxon>
    </lineage>
</organism>
<dbReference type="InterPro" id="IPR012341">
    <property type="entry name" value="6hp_glycosidase-like_sf"/>
</dbReference>
<dbReference type="InterPro" id="IPR005194">
    <property type="entry name" value="Glyco_hydro_65_C"/>
</dbReference>
<dbReference type="Gene3D" id="2.60.120.260">
    <property type="entry name" value="Galactose-binding domain-like"/>
    <property type="match status" value="2"/>
</dbReference>
<evidence type="ECO:0000259" key="2">
    <source>
        <dbReference type="Pfam" id="PF22422"/>
    </source>
</evidence>
<dbReference type="STRING" id="48709.A0A1D2N864"/>
<dbReference type="InterPro" id="IPR008979">
    <property type="entry name" value="Galactose-bd-like_sf"/>
</dbReference>
<proteinExistence type="predicted"/>
<dbReference type="Pfam" id="PF22633">
    <property type="entry name" value="F5_F8_type_C_2"/>
    <property type="match status" value="1"/>
</dbReference>
<gene>
    <name evidence="3" type="ORF">Ocin01_05246</name>
</gene>
<accession>A0A1D2N864</accession>
<dbReference type="OrthoDB" id="8248091at2759"/>
<dbReference type="Pfam" id="PF03633">
    <property type="entry name" value="Glyco_hydro_65C"/>
    <property type="match status" value="1"/>
</dbReference>
<keyword evidence="4" id="KW-1185">Reference proteome</keyword>
<dbReference type="Gene3D" id="1.50.10.10">
    <property type="match status" value="1"/>
</dbReference>
<feature type="domain" description="Glycoside hydrolase family 65 C-terminal" evidence="1">
    <location>
        <begin position="250"/>
        <end position="302"/>
    </location>
</feature>
<dbReference type="Proteomes" id="UP000094527">
    <property type="component" value="Unassembled WGS sequence"/>
</dbReference>
<feature type="domain" description="Mannosylglycerate hydrolase MGH1-like glycoside hydrolase" evidence="2">
    <location>
        <begin position="20"/>
        <end position="232"/>
    </location>
</feature>
<dbReference type="Pfam" id="PF22422">
    <property type="entry name" value="MGH1-like_GH"/>
    <property type="match status" value="1"/>
</dbReference>
<dbReference type="EMBL" id="LJIJ01000152">
    <property type="protein sequence ID" value="ODN01442.1"/>
    <property type="molecule type" value="Genomic_DNA"/>
</dbReference>
<evidence type="ECO:0000259" key="1">
    <source>
        <dbReference type="Pfam" id="PF03633"/>
    </source>
</evidence>
<dbReference type="GO" id="GO:0005975">
    <property type="term" value="P:carbohydrate metabolic process"/>
    <property type="evidence" value="ECO:0007669"/>
    <property type="project" value="InterPro"/>
</dbReference>
<evidence type="ECO:0000313" key="4">
    <source>
        <dbReference type="Proteomes" id="UP000094527"/>
    </source>
</evidence>
<dbReference type="InterPro" id="IPR054491">
    <property type="entry name" value="MGH1-like_GH"/>
</dbReference>
<dbReference type="SUPFAM" id="SSF49785">
    <property type="entry name" value="Galactose-binding domain-like"/>
    <property type="match status" value="2"/>
</dbReference>
<evidence type="ECO:0000313" key="3">
    <source>
        <dbReference type="EMBL" id="ODN01442.1"/>
    </source>
</evidence>
<sequence>MDAMEYSASSLPTDDPFGGGVGYRPSFNSEMYANAIAISKIARMNNDVRTAEEFERRAALIRQGILDHLWNDQRTFFFHMFREDNPNNELLDSREEIGFFPWRFGVPPQEDSKYDQAWEHLFDPQGFNSTYGPTTCEQRSPWFDGNQTAQCCWWNGNSWPYSTGHVINSLAALIKNYGAKNVVNVNTFLEVLHKYAETQYKNDKPYVAECHSPYRKLWVCDSFNHSEHYAHSTYIDNVLGDLLGIEPQSDNTFVISPLIPSSWSYFIVENLAYHGHNITVLYDSDGTRYNTGAGMKIYLNGELAASQPELGRMSLNIPPPNVDESYARKKVENYAANANSFGYPMPNASYSSDYSSTWQAVDGRIFYDSVPSNRWTNWNSPNQVDWFSVDFGPGRSKTLDQIKVYVYSDVVTGQGEVDCPTNMVVEFLNSSGDWEQAQNQVSTPSTCIPNDVMTIEFDPVKTQKVRIVFSRSTFYFVGITEVEIWAPWPQVLEEGTYEAEDGYITRANMLAADTASGGSYVGQIDAPDASVEFTGIWVEEEKEYDVRVYYSNGIQEQATMTVSANNVHSQVATFPPTVNGWGQFDDTFVTVRLPLLRGNNALICKHGENFVELDKILVIM</sequence>